<gene>
    <name evidence="2" type="ORF">A3G45_02305</name>
</gene>
<organism evidence="2 3">
    <name type="scientific">Candidatus Staskawiczbacteria bacterium RIFCSPLOWO2_12_FULL_37_15</name>
    <dbReference type="NCBI Taxonomy" id="1802218"/>
    <lineage>
        <taxon>Bacteria</taxon>
        <taxon>Candidatus Staskawicziibacteriota</taxon>
    </lineage>
</organism>
<feature type="domain" description="DUF1653" evidence="1">
    <location>
        <begin position="6"/>
        <end position="67"/>
    </location>
</feature>
<dbReference type="Pfam" id="PF07866">
    <property type="entry name" value="DUF1653"/>
    <property type="match status" value="1"/>
</dbReference>
<dbReference type="AlphaFoldDB" id="A0A1G2ISA0"/>
<sequence>MIVKIGKYEHYEGKQYEVLGIAKHSETLEEFVVYKALYGEGELWVRPLKIFLEEVESNGKKVKRFKYIGK</sequence>
<dbReference type="Gene3D" id="2.30.30.320">
    <property type="entry name" value="DUF1653-like domain"/>
    <property type="match status" value="1"/>
</dbReference>
<evidence type="ECO:0000313" key="3">
    <source>
        <dbReference type="Proteomes" id="UP000178632"/>
    </source>
</evidence>
<protein>
    <recommendedName>
        <fullName evidence="1">DUF1653 domain-containing protein</fullName>
    </recommendedName>
</protein>
<accession>A0A1G2ISA0</accession>
<proteinExistence type="predicted"/>
<dbReference type="EMBL" id="MHPE01000014">
    <property type="protein sequence ID" value="OGZ77281.1"/>
    <property type="molecule type" value="Genomic_DNA"/>
</dbReference>
<evidence type="ECO:0000313" key="2">
    <source>
        <dbReference type="EMBL" id="OGZ77281.1"/>
    </source>
</evidence>
<dbReference type="Proteomes" id="UP000178632">
    <property type="component" value="Unassembled WGS sequence"/>
</dbReference>
<reference evidence="2 3" key="1">
    <citation type="journal article" date="2016" name="Nat. Commun.">
        <title>Thousands of microbial genomes shed light on interconnected biogeochemical processes in an aquifer system.</title>
        <authorList>
            <person name="Anantharaman K."/>
            <person name="Brown C.T."/>
            <person name="Hug L.A."/>
            <person name="Sharon I."/>
            <person name="Castelle C.J."/>
            <person name="Probst A.J."/>
            <person name="Thomas B.C."/>
            <person name="Singh A."/>
            <person name="Wilkins M.J."/>
            <person name="Karaoz U."/>
            <person name="Brodie E.L."/>
            <person name="Williams K.H."/>
            <person name="Hubbard S.S."/>
            <person name="Banfield J.F."/>
        </authorList>
    </citation>
    <scope>NUCLEOTIDE SEQUENCE [LARGE SCALE GENOMIC DNA]</scope>
</reference>
<evidence type="ECO:0000259" key="1">
    <source>
        <dbReference type="Pfam" id="PF07866"/>
    </source>
</evidence>
<dbReference type="InterPro" id="IPR037135">
    <property type="entry name" value="DUF1653-like_dom_sf"/>
</dbReference>
<dbReference type="InterPro" id="IPR023387">
    <property type="entry name" value="DUF1653-like_dom"/>
</dbReference>
<name>A0A1G2ISA0_9BACT</name>
<comment type="caution">
    <text evidence="2">The sequence shown here is derived from an EMBL/GenBank/DDBJ whole genome shotgun (WGS) entry which is preliminary data.</text>
</comment>